<dbReference type="EMBL" id="POUA01000238">
    <property type="protein sequence ID" value="PZG37357.1"/>
    <property type="molecule type" value="Genomic_DNA"/>
</dbReference>
<name>A0A2W2GT38_9ACTN</name>
<organism evidence="2 3">
    <name type="scientific">Spongiactinospora gelatinilytica</name>
    <dbReference type="NCBI Taxonomy" id="2666298"/>
    <lineage>
        <taxon>Bacteria</taxon>
        <taxon>Bacillati</taxon>
        <taxon>Actinomycetota</taxon>
        <taxon>Actinomycetes</taxon>
        <taxon>Streptosporangiales</taxon>
        <taxon>Streptosporangiaceae</taxon>
        <taxon>Spongiactinospora</taxon>
    </lineage>
</organism>
<accession>A0A2W2GT38</accession>
<protein>
    <submittedName>
        <fullName evidence="2">Uncharacterized protein</fullName>
    </submittedName>
</protein>
<evidence type="ECO:0000256" key="1">
    <source>
        <dbReference type="SAM" id="MobiDB-lite"/>
    </source>
</evidence>
<dbReference type="Proteomes" id="UP000248544">
    <property type="component" value="Unassembled WGS sequence"/>
</dbReference>
<feature type="compositionally biased region" description="Low complexity" evidence="1">
    <location>
        <begin position="43"/>
        <end position="57"/>
    </location>
</feature>
<keyword evidence="3" id="KW-1185">Reference proteome</keyword>
<sequence>MARNLASMARRCSRVGGGHIGPHSSTRNSPVAGHGPSGGGTGTRRATCTPQAATPATGEFRVE</sequence>
<evidence type="ECO:0000313" key="2">
    <source>
        <dbReference type="EMBL" id="PZG37357.1"/>
    </source>
</evidence>
<proteinExistence type="predicted"/>
<comment type="caution">
    <text evidence="2">The sequence shown here is derived from an EMBL/GenBank/DDBJ whole genome shotgun (WGS) entry which is preliminary data.</text>
</comment>
<gene>
    <name evidence="2" type="ORF">C1I98_25640</name>
</gene>
<evidence type="ECO:0000313" key="3">
    <source>
        <dbReference type="Proteomes" id="UP000248544"/>
    </source>
</evidence>
<reference evidence="2 3" key="1">
    <citation type="submission" date="2018-01" db="EMBL/GenBank/DDBJ databases">
        <title>Draft genome sequence of Sphaerisporangium sp. 7K107.</title>
        <authorList>
            <person name="Sahin N."/>
            <person name="Saygin H."/>
            <person name="Ay H."/>
        </authorList>
    </citation>
    <scope>NUCLEOTIDE SEQUENCE [LARGE SCALE GENOMIC DNA]</scope>
    <source>
        <strain evidence="2 3">7K107</strain>
    </source>
</reference>
<feature type="non-terminal residue" evidence="2">
    <location>
        <position position="63"/>
    </location>
</feature>
<feature type="region of interest" description="Disordered" evidence="1">
    <location>
        <begin position="1"/>
        <end position="63"/>
    </location>
</feature>
<dbReference type="AlphaFoldDB" id="A0A2W2GT38"/>